<protein>
    <submittedName>
        <fullName evidence="1">Uncharacterized protein</fullName>
    </submittedName>
</protein>
<name>A0A0F9CLH0_9ZZZZ</name>
<reference evidence="1" key="1">
    <citation type="journal article" date="2015" name="Nature">
        <title>Complex archaea that bridge the gap between prokaryotes and eukaryotes.</title>
        <authorList>
            <person name="Spang A."/>
            <person name="Saw J.H."/>
            <person name="Jorgensen S.L."/>
            <person name="Zaremba-Niedzwiedzka K."/>
            <person name="Martijn J."/>
            <person name="Lind A.E."/>
            <person name="van Eijk R."/>
            <person name="Schleper C."/>
            <person name="Guy L."/>
            <person name="Ettema T.J."/>
        </authorList>
    </citation>
    <scope>NUCLEOTIDE SEQUENCE</scope>
</reference>
<comment type="caution">
    <text evidence="1">The sequence shown here is derived from an EMBL/GenBank/DDBJ whole genome shotgun (WGS) entry which is preliminary data.</text>
</comment>
<evidence type="ECO:0000313" key="1">
    <source>
        <dbReference type="EMBL" id="KKL50009.1"/>
    </source>
</evidence>
<dbReference type="EMBL" id="LAZR01032755">
    <property type="protein sequence ID" value="KKL50009.1"/>
    <property type="molecule type" value="Genomic_DNA"/>
</dbReference>
<proteinExistence type="predicted"/>
<gene>
    <name evidence="1" type="ORF">LCGC14_2309840</name>
</gene>
<organism evidence="1">
    <name type="scientific">marine sediment metagenome</name>
    <dbReference type="NCBI Taxonomy" id="412755"/>
    <lineage>
        <taxon>unclassified sequences</taxon>
        <taxon>metagenomes</taxon>
        <taxon>ecological metagenomes</taxon>
    </lineage>
</organism>
<dbReference type="AlphaFoldDB" id="A0A0F9CLH0"/>
<sequence length="91" mass="9882">MKYAPIFEKDGQDFIVPSEDMVGDSENEAWTIAMGTVLVEGTLLGFKATNRYLELDDNGKVDVTGWHAKLGSWDIVILDTAESSPSTGKAS</sequence>
<accession>A0A0F9CLH0</accession>